<reference evidence="2 3" key="1">
    <citation type="journal article" date="2017" name="Int. J. Parasitol.">
        <title>The genome of the protozoan parasite Cystoisospora suis and a reverse vaccinology approach to identify vaccine candidates.</title>
        <authorList>
            <person name="Palmieri N."/>
            <person name="Shrestha A."/>
            <person name="Ruttkowski B."/>
            <person name="Beck T."/>
            <person name="Vogl C."/>
            <person name="Tomley F."/>
            <person name="Blake D.P."/>
            <person name="Joachim A."/>
        </authorList>
    </citation>
    <scope>NUCLEOTIDE SEQUENCE [LARGE SCALE GENOMIC DNA]</scope>
    <source>
        <strain evidence="2 3">Wien I</strain>
    </source>
</reference>
<proteinExistence type="predicted"/>
<sequence length="203" mass="22361">MGRNGLEGVDSSSGIEEDDSDGSYPTPLSVTAGTQDTRERESCCRIDRGARFSVPVCQQKGLGRKTIHGFYSNASKMKLQQEWLDLNGFHRQLYVEDITLAQRCLEYGERKREGTGEGHPEKKEMMTYEAGQRLQDRTARDGPCRKDRGHKKRGRRGSVPAGSKSFPAESKNLPPESGRAAAALPDRVAAALPDRVAAALPDR</sequence>
<dbReference type="Proteomes" id="UP000221165">
    <property type="component" value="Unassembled WGS sequence"/>
</dbReference>
<feature type="region of interest" description="Disordered" evidence="1">
    <location>
        <begin position="110"/>
        <end position="182"/>
    </location>
</feature>
<name>A0A2C6LD41_9APIC</name>
<feature type="region of interest" description="Disordered" evidence="1">
    <location>
        <begin position="1"/>
        <end position="40"/>
    </location>
</feature>
<dbReference type="VEuPathDB" id="ToxoDB:CSUI_001403"/>
<dbReference type="RefSeq" id="XP_067926418.1">
    <property type="nucleotide sequence ID" value="XM_068061609.1"/>
</dbReference>
<feature type="compositionally biased region" description="Polar residues" evidence="1">
    <location>
        <begin position="26"/>
        <end position="35"/>
    </location>
</feature>
<feature type="compositionally biased region" description="Basic and acidic residues" evidence="1">
    <location>
        <begin position="134"/>
        <end position="146"/>
    </location>
</feature>
<organism evidence="2 3">
    <name type="scientific">Cystoisospora suis</name>
    <dbReference type="NCBI Taxonomy" id="483139"/>
    <lineage>
        <taxon>Eukaryota</taxon>
        <taxon>Sar</taxon>
        <taxon>Alveolata</taxon>
        <taxon>Apicomplexa</taxon>
        <taxon>Conoidasida</taxon>
        <taxon>Coccidia</taxon>
        <taxon>Eucoccidiorida</taxon>
        <taxon>Eimeriorina</taxon>
        <taxon>Sarcocystidae</taxon>
        <taxon>Cystoisospora</taxon>
    </lineage>
</organism>
<evidence type="ECO:0000313" key="2">
    <source>
        <dbReference type="EMBL" id="PHJ24746.1"/>
    </source>
</evidence>
<feature type="compositionally biased region" description="Basic and acidic residues" evidence="1">
    <location>
        <begin position="110"/>
        <end position="126"/>
    </location>
</feature>
<protein>
    <submittedName>
        <fullName evidence="2">Uncharacterized protein</fullName>
    </submittedName>
</protein>
<dbReference type="AlphaFoldDB" id="A0A2C6LD41"/>
<comment type="caution">
    <text evidence="2">The sequence shown here is derived from an EMBL/GenBank/DDBJ whole genome shotgun (WGS) entry which is preliminary data.</text>
</comment>
<evidence type="ECO:0000313" key="3">
    <source>
        <dbReference type="Proteomes" id="UP000221165"/>
    </source>
</evidence>
<gene>
    <name evidence="2" type="ORF">CSUI_001403</name>
</gene>
<feature type="compositionally biased region" description="Basic residues" evidence="1">
    <location>
        <begin position="147"/>
        <end position="156"/>
    </location>
</feature>
<dbReference type="EMBL" id="MIGC01000554">
    <property type="protein sequence ID" value="PHJ24746.1"/>
    <property type="molecule type" value="Genomic_DNA"/>
</dbReference>
<feature type="non-terminal residue" evidence="2">
    <location>
        <position position="203"/>
    </location>
</feature>
<accession>A0A2C6LD41</accession>
<dbReference type="GeneID" id="94424820"/>
<evidence type="ECO:0000256" key="1">
    <source>
        <dbReference type="SAM" id="MobiDB-lite"/>
    </source>
</evidence>
<keyword evidence="3" id="KW-1185">Reference proteome</keyword>